<dbReference type="Proteomes" id="UP001152622">
    <property type="component" value="Chromosome 19"/>
</dbReference>
<feature type="transmembrane region" description="Helical" evidence="10">
    <location>
        <begin position="165"/>
        <end position="184"/>
    </location>
</feature>
<dbReference type="AlphaFoldDB" id="A0A9Q1EDY3"/>
<dbReference type="EMBL" id="JAINUF010000019">
    <property type="protein sequence ID" value="KAJ8337059.1"/>
    <property type="molecule type" value="Genomic_DNA"/>
</dbReference>
<comment type="subcellular location">
    <subcellularLocation>
        <location evidence="8">Cell projection</location>
        <location evidence="8">Cilium</location>
        <location evidence="8">Flagellum membrane</location>
        <topology evidence="8">Multi-pass membrane protein</topology>
    </subcellularLocation>
</comment>
<dbReference type="OrthoDB" id="6510177at2759"/>
<keyword evidence="5 10" id="KW-0472">Membrane</keyword>
<dbReference type="PANTHER" id="PTHR10796:SF60">
    <property type="entry name" value="PATCHED DOMAIN-CONTAINING PROTEIN 3"/>
    <property type="match status" value="1"/>
</dbReference>
<name>A0A9Q1EDY3_SYNKA</name>
<dbReference type="SUPFAM" id="SSF82866">
    <property type="entry name" value="Multidrug efflux transporter AcrB transmembrane domain"/>
    <property type="match status" value="2"/>
</dbReference>
<comment type="caution">
    <text evidence="12">The sequence shown here is derived from an EMBL/GenBank/DDBJ whole genome shotgun (WGS) entry which is preliminary data.</text>
</comment>
<evidence type="ECO:0000259" key="11">
    <source>
        <dbReference type="PROSITE" id="PS50156"/>
    </source>
</evidence>
<feature type="transmembrane region" description="Helical" evidence="10">
    <location>
        <begin position="390"/>
        <end position="412"/>
    </location>
</feature>
<comment type="function">
    <text evidence="7">May play a role in sperm development or sperm function. However, does not appear to have an essential role in spermatogenesis or male fertility.</text>
</comment>
<evidence type="ECO:0000313" key="12">
    <source>
        <dbReference type="EMBL" id="KAJ8337059.1"/>
    </source>
</evidence>
<feature type="transmembrane region" description="Helical" evidence="10">
    <location>
        <begin position="365"/>
        <end position="383"/>
    </location>
</feature>
<comment type="similarity">
    <text evidence="1">Belongs to the patched family.</text>
</comment>
<evidence type="ECO:0000256" key="3">
    <source>
        <dbReference type="ARBA" id="ARBA00022692"/>
    </source>
</evidence>
<dbReference type="Gene3D" id="1.20.1640.10">
    <property type="entry name" value="Multidrug efflux transporter AcrB transmembrane domain"/>
    <property type="match status" value="2"/>
</dbReference>
<evidence type="ECO:0000313" key="13">
    <source>
        <dbReference type="Proteomes" id="UP001152622"/>
    </source>
</evidence>
<feature type="domain" description="SSD" evidence="11">
    <location>
        <begin position="1"/>
        <end position="99"/>
    </location>
</feature>
<dbReference type="InterPro" id="IPR051697">
    <property type="entry name" value="Patched_domain-protein"/>
</dbReference>
<keyword evidence="3 10" id="KW-0812">Transmembrane</keyword>
<proteinExistence type="inferred from homology"/>
<evidence type="ECO:0000256" key="7">
    <source>
        <dbReference type="ARBA" id="ARBA00057027"/>
    </source>
</evidence>
<evidence type="ECO:0000256" key="10">
    <source>
        <dbReference type="SAM" id="Phobius"/>
    </source>
</evidence>
<reference evidence="12" key="1">
    <citation type="journal article" date="2023" name="Science">
        <title>Genome structures resolve the early diversification of teleost fishes.</title>
        <authorList>
            <person name="Parey E."/>
            <person name="Louis A."/>
            <person name="Montfort J."/>
            <person name="Bouchez O."/>
            <person name="Roques C."/>
            <person name="Iampietro C."/>
            <person name="Lluch J."/>
            <person name="Castinel A."/>
            <person name="Donnadieu C."/>
            <person name="Desvignes T."/>
            <person name="Floi Bucao C."/>
            <person name="Jouanno E."/>
            <person name="Wen M."/>
            <person name="Mejri S."/>
            <person name="Dirks R."/>
            <person name="Jansen H."/>
            <person name="Henkel C."/>
            <person name="Chen W.J."/>
            <person name="Zahm M."/>
            <person name="Cabau C."/>
            <person name="Klopp C."/>
            <person name="Thompson A.W."/>
            <person name="Robinson-Rechavi M."/>
            <person name="Braasch I."/>
            <person name="Lecointre G."/>
            <person name="Bobe J."/>
            <person name="Postlethwait J.H."/>
            <person name="Berthelot C."/>
            <person name="Roest Crollius H."/>
            <person name="Guiguen Y."/>
        </authorList>
    </citation>
    <scope>NUCLEOTIDE SEQUENCE</scope>
    <source>
        <strain evidence="12">WJC10195</strain>
    </source>
</reference>
<evidence type="ECO:0000256" key="6">
    <source>
        <dbReference type="ARBA" id="ARBA00023180"/>
    </source>
</evidence>
<keyword evidence="2" id="KW-1003">Cell membrane</keyword>
<evidence type="ECO:0000256" key="8">
    <source>
        <dbReference type="ARBA" id="ARBA00060429"/>
    </source>
</evidence>
<feature type="transmembrane region" description="Helical" evidence="10">
    <location>
        <begin position="418"/>
        <end position="441"/>
    </location>
</feature>
<protein>
    <recommendedName>
        <fullName evidence="9">Patched domain-containing protein 3</fullName>
    </recommendedName>
</protein>
<sequence length="519" mass="58679">MTVATSPFLILGIGVDDMFVMIACWQQTNVHDRVEDRLAHTYKEAAISITITTLTDVLAFYIGVMTPFGSVQSFCLFTGTAVLFCYIYNITFFGAMLALNGQREDSNKHWLTCMKIPEECPPERSRGYGICCVGGAYDKNTNTEEVQPINYFFKKYYGPFLMKKYTKLFVVFLYALYLCVSIYGCYNMQEGIDLKNLASDDSYVVGYYTHEDEYFSEYGPNVMVVVKKTLTYWEESKRSTLKKCLNDFKTLTYVDPELFTSWLDAYSTYLGKLPLDLNNKTIFMENLPTFLEQVPVFKQDLNFTNREIHASRFFIQTVNITSAVQEKNMLSELRLTAKNCPVPLLVYHPAFIFYDQYAVIVTNTIQNILVATAVMLVIALLLIPNPLCSLWVTFAIASVIVGVAGFMAFWHVSLDSVSMINLVICIGFSVDFSAHISYAFVSSTKSTLDEKAIDALYSLGYPIVQGAVSTILGVAVLALAESYIFRTFFKIMFLVISFGLLHGIVFIPVFLTFFGICSR</sequence>
<organism evidence="12 13">
    <name type="scientific">Synaphobranchus kaupii</name>
    <name type="common">Kaup's arrowtooth eel</name>
    <dbReference type="NCBI Taxonomy" id="118154"/>
    <lineage>
        <taxon>Eukaryota</taxon>
        <taxon>Metazoa</taxon>
        <taxon>Chordata</taxon>
        <taxon>Craniata</taxon>
        <taxon>Vertebrata</taxon>
        <taxon>Euteleostomi</taxon>
        <taxon>Actinopterygii</taxon>
        <taxon>Neopterygii</taxon>
        <taxon>Teleostei</taxon>
        <taxon>Anguilliformes</taxon>
        <taxon>Synaphobranchidae</taxon>
        <taxon>Synaphobranchus</taxon>
    </lineage>
</organism>
<keyword evidence="6" id="KW-0325">Glycoprotein</keyword>
<feature type="transmembrane region" description="Helical" evidence="10">
    <location>
        <begin position="45"/>
        <end position="64"/>
    </location>
</feature>
<evidence type="ECO:0000256" key="5">
    <source>
        <dbReference type="ARBA" id="ARBA00023136"/>
    </source>
</evidence>
<dbReference type="PROSITE" id="PS50156">
    <property type="entry name" value="SSD"/>
    <property type="match status" value="1"/>
</dbReference>
<dbReference type="InterPro" id="IPR003392">
    <property type="entry name" value="PTHD_SSD"/>
</dbReference>
<dbReference type="FunFam" id="1.20.1640.10:FF:000013">
    <property type="entry name" value="PaTched Related family"/>
    <property type="match status" value="1"/>
</dbReference>
<evidence type="ECO:0000256" key="4">
    <source>
        <dbReference type="ARBA" id="ARBA00022989"/>
    </source>
</evidence>
<keyword evidence="13" id="KW-1185">Reference proteome</keyword>
<feature type="transmembrane region" description="Helical" evidence="10">
    <location>
        <begin position="462"/>
        <end position="485"/>
    </location>
</feature>
<evidence type="ECO:0000256" key="1">
    <source>
        <dbReference type="ARBA" id="ARBA00005585"/>
    </source>
</evidence>
<feature type="transmembrane region" description="Helical" evidence="10">
    <location>
        <begin position="76"/>
        <end position="99"/>
    </location>
</feature>
<dbReference type="GO" id="GO:0016020">
    <property type="term" value="C:membrane"/>
    <property type="evidence" value="ECO:0007669"/>
    <property type="project" value="InterPro"/>
</dbReference>
<evidence type="ECO:0000256" key="9">
    <source>
        <dbReference type="ARBA" id="ARBA00074262"/>
    </source>
</evidence>
<dbReference type="GO" id="GO:0097225">
    <property type="term" value="C:sperm midpiece"/>
    <property type="evidence" value="ECO:0007669"/>
    <property type="project" value="UniProtKB-ARBA"/>
</dbReference>
<dbReference type="PANTHER" id="PTHR10796">
    <property type="entry name" value="PATCHED-RELATED"/>
    <property type="match status" value="1"/>
</dbReference>
<feature type="transmembrane region" description="Helical" evidence="10">
    <location>
        <begin position="491"/>
        <end position="516"/>
    </location>
</feature>
<keyword evidence="4 10" id="KW-1133">Transmembrane helix</keyword>
<feature type="transmembrane region" description="Helical" evidence="10">
    <location>
        <begin position="6"/>
        <end position="25"/>
    </location>
</feature>
<dbReference type="Pfam" id="PF02460">
    <property type="entry name" value="Patched"/>
    <property type="match status" value="1"/>
</dbReference>
<evidence type="ECO:0000256" key="2">
    <source>
        <dbReference type="ARBA" id="ARBA00022475"/>
    </source>
</evidence>
<accession>A0A9Q1EDY3</accession>
<gene>
    <name evidence="12" type="ORF">SKAU_G00382790</name>
</gene>
<dbReference type="InterPro" id="IPR000731">
    <property type="entry name" value="SSD"/>
</dbReference>